<keyword evidence="1" id="KW-0472">Membrane</keyword>
<feature type="transmembrane region" description="Helical" evidence="1">
    <location>
        <begin position="35"/>
        <end position="55"/>
    </location>
</feature>
<accession>A0A7K0KGL0</accession>
<proteinExistence type="predicted"/>
<keyword evidence="1" id="KW-0812">Transmembrane</keyword>
<dbReference type="Proteomes" id="UP000438914">
    <property type="component" value="Unassembled WGS sequence"/>
</dbReference>
<keyword evidence="1" id="KW-1133">Transmembrane helix</keyword>
<dbReference type="EMBL" id="VUNG01000025">
    <property type="protein sequence ID" value="MST84994.1"/>
    <property type="molecule type" value="Genomic_DNA"/>
</dbReference>
<keyword evidence="3" id="KW-1185">Reference proteome</keyword>
<reference evidence="2 3" key="1">
    <citation type="submission" date="2019-08" db="EMBL/GenBank/DDBJ databases">
        <title>In-depth cultivation of the pig gut microbiome towards novel bacterial diversity and tailored functional studies.</title>
        <authorList>
            <person name="Wylensek D."/>
            <person name="Hitch T.C.A."/>
            <person name="Clavel T."/>
        </authorList>
    </citation>
    <scope>NUCLEOTIDE SEQUENCE [LARGE SCALE GENOMIC DNA]</scope>
    <source>
        <strain evidence="2 3">LKV-178-WT-2A</strain>
    </source>
</reference>
<name>A0A7K0KGL0_9BACT</name>
<feature type="transmembrane region" description="Helical" evidence="1">
    <location>
        <begin position="67"/>
        <end position="85"/>
    </location>
</feature>
<dbReference type="AlphaFoldDB" id="A0A7K0KGL0"/>
<gene>
    <name evidence="2" type="ORF">FYJ73_10005</name>
</gene>
<sequence>MIFVSVLLFVMLGIAWVKGYDFVMKHAPKALPRFYFLLALIRVLLIATWTACYVMLISQSAGESKSFVVMILIMYAAMMATTLMIRH</sequence>
<evidence type="ECO:0000256" key="1">
    <source>
        <dbReference type="SAM" id="Phobius"/>
    </source>
</evidence>
<evidence type="ECO:0000313" key="2">
    <source>
        <dbReference type="EMBL" id="MST84994.1"/>
    </source>
</evidence>
<organism evidence="2 3">
    <name type="scientific">Hallella mizrahii</name>
    <dbReference type="NCBI Taxonomy" id="2606637"/>
    <lineage>
        <taxon>Bacteria</taxon>
        <taxon>Pseudomonadati</taxon>
        <taxon>Bacteroidota</taxon>
        <taxon>Bacteroidia</taxon>
        <taxon>Bacteroidales</taxon>
        <taxon>Prevotellaceae</taxon>
        <taxon>Hallella</taxon>
    </lineage>
</organism>
<evidence type="ECO:0000313" key="3">
    <source>
        <dbReference type="Proteomes" id="UP000438914"/>
    </source>
</evidence>
<protein>
    <submittedName>
        <fullName evidence="2">Uncharacterized protein</fullName>
    </submittedName>
</protein>
<comment type="caution">
    <text evidence="2">The sequence shown here is derived from an EMBL/GenBank/DDBJ whole genome shotgun (WGS) entry which is preliminary data.</text>
</comment>